<accession>A0A9W4TC12</accession>
<reference evidence="1" key="1">
    <citation type="submission" date="2022-08" db="EMBL/GenBank/DDBJ databases">
        <authorList>
            <person name="Kallberg Y."/>
            <person name="Tangrot J."/>
            <person name="Rosling A."/>
        </authorList>
    </citation>
    <scope>NUCLEOTIDE SEQUENCE</scope>
    <source>
        <strain evidence="1">Wild A</strain>
    </source>
</reference>
<sequence>KIIQEEKEERQKKSLGKYIINLDDEMSIYITKSNKSYGSSRTGSYSTFAISEPLQSSIEYYIQCCLSEESAEYWKD</sequence>
<organism evidence="1 2">
    <name type="scientific">Funneliformis geosporum</name>
    <dbReference type="NCBI Taxonomy" id="1117311"/>
    <lineage>
        <taxon>Eukaryota</taxon>
        <taxon>Fungi</taxon>
        <taxon>Fungi incertae sedis</taxon>
        <taxon>Mucoromycota</taxon>
        <taxon>Glomeromycotina</taxon>
        <taxon>Glomeromycetes</taxon>
        <taxon>Glomerales</taxon>
        <taxon>Glomeraceae</taxon>
        <taxon>Funneliformis</taxon>
    </lineage>
</organism>
<gene>
    <name evidence="1" type="ORF">FWILDA_LOCUS19381</name>
</gene>
<keyword evidence="2" id="KW-1185">Reference proteome</keyword>
<dbReference type="Proteomes" id="UP001153678">
    <property type="component" value="Unassembled WGS sequence"/>
</dbReference>
<name>A0A9W4TC12_9GLOM</name>
<feature type="non-terminal residue" evidence="1">
    <location>
        <position position="1"/>
    </location>
</feature>
<feature type="non-terminal residue" evidence="1">
    <location>
        <position position="76"/>
    </location>
</feature>
<comment type="caution">
    <text evidence="1">The sequence shown here is derived from an EMBL/GenBank/DDBJ whole genome shotgun (WGS) entry which is preliminary data.</text>
</comment>
<evidence type="ECO:0000313" key="1">
    <source>
        <dbReference type="EMBL" id="CAI2200058.1"/>
    </source>
</evidence>
<dbReference type="AlphaFoldDB" id="A0A9W4TC12"/>
<protein>
    <submittedName>
        <fullName evidence="1">9098_t:CDS:1</fullName>
    </submittedName>
</protein>
<proteinExistence type="predicted"/>
<evidence type="ECO:0000313" key="2">
    <source>
        <dbReference type="Proteomes" id="UP001153678"/>
    </source>
</evidence>
<dbReference type="EMBL" id="CAMKVN010023169">
    <property type="protein sequence ID" value="CAI2200058.1"/>
    <property type="molecule type" value="Genomic_DNA"/>
</dbReference>